<sequence>MPLNFVTGIKPSHKTTINEISFGFTADDIDIFNYSLLQKIEKLLIICSLFFIYLYVN</sequence>
<proteinExistence type="predicted"/>
<name>A0A5Q4ZUZ4_9GAMM</name>
<dbReference type="AlphaFoldDB" id="A0A5Q4ZUZ4"/>
<accession>A0A5Q4ZUZ4</accession>
<protein>
    <submittedName>
        <fullName evidence="1">Uncharacterized protein</fullName>
    </submittedName>
</protein>
<dbReference type="EMBL" id="LR721751">
    <property type="protein sequence ID" value="VVV05527.1"/>
    <property type="molecule type" value="Genomic_DNA"/>
</dbReference>
<reference evidence="1" key="1">
    <citation type="submission" date="2019-09" db="EMBL/GenBank/DDBJ databases">
        <authorList>
            <person name="Hjerde E."/>
        </authorList>
    </citation>
    <scope>NUCLEOTIDE SEQUENCE</scope>
    <source>
        <strain evidence="1">06/09/160</strain>
    </source>
</reference>
<organism evidence="1">
    <name type="scientific">Aliivibrio wodanis</name>
    <dbReference type="NCBI Taxonomy" id="80852"/>
    <lineage>
        <taxon>Bacteria</taxon>
        <taxon>Pseudomonadati</taxon>
        <taxon>Pseudomonadota</taxon>
        <taxon>Gammaproteobacteria</taxon>
        <taxon>Vibrionales</taxon>
        <taxon>Vibrionaceae</taxon>
        <taxon>Aliivibrio</taxon>
    </lineage>
</organism>
<evidence type="ECO:0000313" key="1">
    <source>
        <dbReference type="EMBL" id="VVV05527.1"/>
    </source>
</evidence>
<gene>
    <name evidence="1" type="ORF">AW0309160_03007</name>
</gene>